<organism evidence="8 9">
    <name type="scientific">Notoacmeibacter marinus</name>
    <dbReference type="NCBI Taxonomy" id="1876515"/>
    <lineage>
        <taxon>Bacteria</taxon>
        <taxon>Pseudomonadati</taxon>
        <taxon>Pseudomonadota</taxon>
        <taxon>Alphaproteobacteria</taxon>
        <taxon>Hyphomicrobiales</taxon>
        <taxon>Notoacmeibacteraceae</taxon>
        <taxon>Notoacmeibacter</taxon>
    </lineage>
</organism>
<evidence type="ECO:0000256" key="2">
    <source>
        <dbReference type="ARBA" id="ARBA00022908"/>
    </source>
</evidence>
<evidence type="ECO:0000256" key="5">
    <source>
        <dbReference type="PROSITE-ProRule" id="PRU01248"/>
    </source>
</evidence>
<evidence type="ECO:0000256" key="3">
    <source>
        <dbReference type="ARBA" id="ARBA00023125"/>
    </source>
</evidence>
<dbReference type="InterPro" id="IPR025166">
    <property type="entry name" value="Integrase_DNA_bind_dom"/>
</dbReference>
<evidence type="ECO:0000313" key="8">
    <source>
        <dbReference type="EMBL" id="OXS99093.1"/>
    </source>
</evidence>
<reference evidence="9" key="1">
    <citation type="journal article" date="2017" name="Int. J. Syst. Evol. Microbiol.">
        <title>Notoacmeibacter marinus gen. nov., sp. nov., isolated from the gut of a limpet and proposal of Notoacmeibacteraceae fam. nov. in the order Rhizobiales of the class Alphaproteobacteria.</title>
        <authorList>
            <person name="Huang Z."/>
            <person name="Guo F."/>
            <person name="Lai Q."/>
        </authorList>
    </citation>
    <scope>NUCLEOTIDE SEQUENCE [LARGE SCALE GENOMIC DNA]</scope>
    <source>
        <strain evidence="9">XMTR2A4</strain>
    </source>
</reference>
<dbReference type="GO" id="GO:0015074">
    <property type="term" value="P:DNA integration"/>
    <property type="evidence" value="ECO:0007669"/>
    <property type="project" value="UniProtKB-KW"/>
</dbReference>
<evidence type="ECO:0000259" key="6">
    <source>
        <dbReference type="PROSITE" id="PS51898"/>
    </source>
</evidence>
<accession>A0A231UT82</accession>
<dbReference type="PROSITE" id="PS51898">
    <property type="entry name" value="TYR_RECOMBINASE"/>
    <property type="match status" value="1"/>
</dbReference>
<comment type="caution">
    <text evidence="8">The sequence shown here is derived from an EMBL/GenBank/DDBJ whole genome shotgun (WGS) entry which is preliminary data.</text>
</comment>
<keyword evidence="4" id="KW-0233">DNA recombination</keyword>
<feature type="domain" description="Tyr recombinase" evidence="6">
    <location>
        <begin position="198"/>
        <end position="379"/>
    </location>
</feature>
<dbReference type="Proteomes" id="UP000215405">
    <property type="component" value="Unassembled WGS sequence"/>
</dbReference>
<sequence>MAKKSLTARFVESVSVEKRTDFWDETIRGLVLRVSPAGAKSWTVVYTNGNGEKRRLTLGQFPAIGLEKARQIALKALAAVAEGADPAGDKKARREAVTLSELADLYVESYAKRHKKTWAEDERILRVDVLPAIGQIKAKELRKRDVLDVVNAKIDAGKGQTSRSVFAVVRKMLNWAADEDHIDTSPIAGLRPRVKQTRRERVLTHSEIQALWAALPSAKISPVTADVIRLLILTGQRSGEVCGMNRAEIDLQNGLWAIPAIRTKNGLAHTVPLSTAALEIVSRRLELTKEQASDCPLFARIGKPIESNAIAQATRKSLQIFEEQWRPHDLRRTAATGMADVGVLPHVVEAVLNHVSGFRAGVAGVYNRAAYDREKRTALELWAEHVIRPPGERRIVSLHSVQN</sequence>
<protein>
    <recommendedName>
        <fullName evidence="10">Tyr recombinase domain-containing protein</fullName>
    </recommendedName>
</protein>
<evidence type="ECO:0000256" key="4">
    <source>
        <dbReference type="ARBA" id="ARBA00023172"/>
    </source>
</evidence>
<dbReference type="CDD" id="cd00801">
    <property type="entry name" value="INT_P4_C"/>
    <property type="match status" value="1"/>
</dbReference>
<proteinExistence type="inferred from homology"/>
<comment type="similarity">
    <text evidence="1">Belongs to the 'phage' integrase family.</text>
</comment>
<dbReference type="PROSITE" id="PS51900">
    <property type="entry name" value="CB"/>
    <property type="match status" value="1"/>
</dbReference>
<evidence type="ECO:0000259" key="7">
    <source>
        <dbReference type="PROSITE" id="PS51900"/>
    </source>
</evidence>
<keyword evidence="9" id="KW-1185">Reference proteome</keyword>
<dbReference type="PANTHER" id="PTHR30629:SF2">
    <property type="entry name" value="PROPHAGE INTEGRASE INTS-RELATED"/>
    <property type="match status" value="1"/>
</dbReference>
<dbReference type="GO" id="GO:0006310">
    <property type="term" value="P:DNA recombination"/>
    <property type="evidence" value="ECO:0007669"/>
    <property type="project" value="UniProtKB-KW"/>
</dbReference>
<dbReference type="EMBL" id="NBYO01000003">
    <property type="protein sequence ID" value="OXS99093.1"/>
    <property type="molecule type" value="Genomic_DNA"/>
</dbReference>
<dbReference type="InterPro" id="IPR053876">
    <property type="entry name" value="Phage_int_M"/>
</dbReference>
<dbReference type="InterPro" id="IPR002104">
    <property type="entry name" value="Integrase_catalytic"/>
</dbReference>
<dbReference type="PANTHER" id="PTHR30629">
    <property type="entry name" value="PROPHAGE INTEGRASE"/>
    <property type="match status" value="1"/>
</dbReference>
<dbReference type="InterPro" id="IPR050808">
    <property type="entry name" value="Phage_Integrase"/>
</dbReference>
<keyword evidence="3 5" id="KW-0238">DNA-binding</keyword>
<dbReference type="InterPro" id="IPR011010">
    <property type="entry name" value="DNA_brk_join_enz"/>
</dbReference>
<dbReference type="Pfam" id="PF13356">
    <property type="entry name" value="Arm-DNA-bind_3"/>
    <property type="match status" value="1"/>
</dbReference>
<feature type="domain" description="Core-binding (CB)" evidence="7">
    <location>
        <begin position="97"/>
        <end position="177"/>
    </location>
</feature>
<evidence type="ECO:0000256" key="1">
    <source>
        <dbReference type="ARBA" id="ARBA00008857"/>
    </source>
</evidence>
<keyword evidence="2" id="KW-0229">DNA integration</keyword>
<dbReference type="InterPro" id="IPR013762">
    <property type="entry name" value="Integrase-like_cat_sf"/>
</dbReference>
<evidence type="ECO:0008006" key="10">
    <source>
        <dbReference type="Google" id="ProtNLM"/>
    </source>
</evidence>
<dbReference type="SUPFAM" id="SSF56349">
    <property type="entry name" value="DNA breaking-rejoining enzymes"/>
    <property type="match status" value="1"/>
</dbReference>
<dbReference type="Gene3D" id="1.10.443.10">
    <property type="entry name" value="Intergrase catalytic core"/>
    <property type="match status" value="1"/>
</dbReference>
<dbReference type="RefSeq" id="WP_094077882.1">
    <property type="nucleotide sequence ID" value="NZ_NBYO01000003.1"/>
</dbReference>
<dbReference type="Pfam" id="PF22022">
    <property type="entry name" value="Phage_int_M"/>
    <property type="match status" value="1"/>
</dbReference>
<dbReference type="InterPro" id="IPR044068">
    <property type="entry name" value="CB"/>
</dbReference>
<gene>
    <name evidence="8" type="ORF">B7H23_12880</name>
</gene>
<dbReference type="Gene3D" id="1.10.150.130">
    <property type="match status" value="1"/>
</dbReference>
<dbReference type="GO" id="GO:0003677">
    <property type="term" value="F:DNA binding"/>
    <property type="evidence" value="ECO:0007669"/>
    <property type="project" value="UniProtKB-UniRule"/>
</dbReference>
<dbReference type="Gene3D" id="3.30.160.390">
    <property type="entry name" value="Integrase, DNA-binding domain"/>
    <property type="match status" value="1"/>
</dbReference>
<dbReference type="InterPro" id="IPR038488">
    <property type="entry name" value="Integrase_DNA-bd_sf"/>
</dbReference>
<dbReference type="Pfam" id="PF00589">
    <property type="entry name" value="Phage_integrase"/>
    <property type="match status" value="1"/>
</dbReference>
<name>A0A231UT82_9HYPH</name>
<dbReference type="AlphaFoldDB" id="A0A231UT82"/>
<evidence type="ECO:0000313" key="9">
    <source>
        <dbReference type="Proteomes" id="UP000215405"/>
    </source>
</evidence>
<dbReference type="InterPro" id="IPR010998">
    <property type="entry name" value="Integrase_recombinase_N"/>
</dbReference>